<dbReference type="Pfam" id="PF08282">
    <property type="entry name" value="Hydrolase_3"/>
    <property type="match status" value="1"/>
</dbReference>
<protein>
    <submittedName>
        <fullName evidence="1">HAD family hydrolase</fullName>
    </submittedName>
</protein>
<dbReference type="InterPro" id="IPR023214">
    <property type="entry name" value="HAD_sf"/>
</dbReference>
<accession>A0A329QZ23</accession>
<dbReference type="PANTHER" id="PTHR10000">
    <property type="entry name" value="PHOSPHOSERINE PHOSPHATASE"/>
    <property type="match status" value="1"/>
</dbReference>
<dbReference type="SUPFAM" id="SSF56784">
    <property type="entry name" value="HAD-like"/>
    <property type="match status" value="1"/>
</dbReference>
<organism evidence="1 2">
    <name type="scientific">Paenibacillus taichungensis</name>
    <dbReference type="NCBI Taxonomy" id="484184"/>
    <lineage>
        <taxon>Bacteria</taxon>
        <taxon>Bacillati</taxon>
        <taxon>Bacillota</taxon>
        <taxon>Bacilli</taxon>
        <taxon>Bacillales</taxon>
        <taxon>Paenibacillaceae</taxon>
        <taxon>Paenibacillus</taxon>
    </lineage>
</organism>
<name>A0A329QZ23_9BACL</name>
<dbReference type="Gene3D" id="3.30.1240.10">
    <property type="match status" value="1"/>
</dbReference>
<keyword evidence="1" id="KW-0378">Hydrolase</keyword>
<dbReference type="AlphaFoldDB" id="A0A329QZ23"/>
<dbReference type="GO" id="GO:0016791">
    <property type="term" value="F:phosphatase activity"/>
    <property type="evidence" value="ECO:0007669"/>
    <property type="project" value="TreeGrafter"/>
</dbReference>
<evidence type="ECO:0000313" key="1">
    <source>
        <dbReference type="EMBL" id="RAW17156.1"/>
    </source>
</evidence>
<dbReference type="InterPro" id="IPR036412">
    <property type="entry name" value="HAD-like_sf"/>
</dbReference>
<dbReference type="GO" id="GO:0005829">
    <property type="term" value="C:cytosol"/>
    <property type="evidence" value="ECO:0007669"/>
    <property type="project" value="TreeGrafter"/>
</dbReference>
<gene>
    <name evidence="1" type="ORF">DC345_08665</name>
</gene>
<comment type="caution">
    <text evidence="1">The sequence shown here is derived from an EMBL/GenBank/DDBJ whole genome shotgun (WGS) entry which is preliminary data.</text>
</comment>
<evidence type="ECO:0000313" key="2">
    <source>
        <dbReference type="Proteomes" id="UP000250642"/>
    </source>
</evidence>
<proteinExistence type="predicted"/>
<dbReference type="Proteomes" id="UP000250642">
    <property type="component" value="Unassembled WGS sequence"/>
</dbReference>
<dbReference type="GO" id="GO:0000287">
    <property type="term" value="F:magnesium ion binding"/>
    <property type="evidence" value="ECO:0007669"/>
    <property type="project" value="TreeGrafter"/>
</dbReference>
<dbReference type="PANTHER" id="PTHR10000:SF53">
    <property type="entry name" value="5-AMINO-6-(5-PHOSPHO-D-RIBITYLAMINO)URACIL PHOSPHATASE YBJI-RELATED"/>
    <property type="match status" value="1"/>
</dbReference>
<dbReference type="EMBL" id="QEVW01000005">
    <property type="protein sequence ID" value="RAW17156.1"/>
    <property type="molecule type" value="Genomic_DNA"/>
</dbReference>
<dbReference type="RefSeq" id="WP_113052736.1">
    <property type="nucleotide sequence ID" value="NZ_QEVW01000005.1"/>
</dbReference>
<reference evidence="1 2" key="1">
    <citation type="submission" date="2018-04" db="EMBL/GenBank/DDBJ databases">
        <title>Paenibacillus taichungensis Genome sequencing and assembly.</title>
        <authorList>
            <person name="Xu J."/>
            <person name="Rensing C."/>
            <person name="Mazhar H.S."/>
        </authorList>
    </citation>
    <scope>NUCLEOTIDE SEQUENCE [LARGE SCALE GENOMIC DNA]</scope>
    <source>
        <strain evidence="1 2">NC1</strain>
    </source>
</reference>
<dbReference type="Gene3D" id="3.40.50.1000">
    <property type="entry name" value="HAD superfamily/HAD-like"/>
    <property type="match status" value="1"/>
</dbReference>
<sequence length="269" mass="30382">MKFVFDLDGTICFHGKPLTSEMVQTLDFLMEKGHELIFASARPIRDLLPILPVHMQHFPMVGGNGGFVYRSGLEVSTVYLEASIADHILTLLKQHEAEYLIDCQWDYCYSGNPEHPIRTNLDPECRAKNILLEELTQIVKVVVLSSRNHQEMLEALRNLPVVTYMHGTENIIDISPEGVNKWTGLQALGVFSHDFIAFGNDANDIPMFEYASRSICVGQHEKLAQIASERVESQEKNVMDKIIEIAERLEEESSIFDESKVEVEDSATG</sequence>